<evidence type="ECO:0000256" key="2">
    <source>
        <dbReference type="ARBA" id="ARBA00011233"/>
    </source>
</evidence>
<feature type="chain" id="PRO_5045518122" evidence="11">
    <location>
        <begin position="35"/>
        <end position="367"/>
    </location>
</feature>
<evidence type="ECO:0000256" key="3">
    <source>
        <dbReference type="ARBA" id="ARBA00022448"/>
    </source>
</evidence>
<evidence type="ECO:0000256" key="1">
    <source>
        <dbReference type="ARBA" id="ARBA00004571"/>
    </source>
</evidence>
<keyword evidence="4" id="KW-1134">Transmembrane beta strand</keyword>
<dbReference type="SUPFAM" id="SSF56935">
    <property type="entry name" value="Porins"/>
    <property type="match status" value="1"/>
</dbReference>
<dbReference type="InterPro" id="IPR023614">
    <property type="entry name" value="Porin_dom_sf"/>
</dbReference>
<name>A0ABR6RJU4_9BURK</name>
<evidence type="ECO:0000256" key="9">
    <source>
        <dbReference type="ARBA" id="ARBA00023136"/>
    </source>
</evidence>
<accession>A0ABR6RJU4</accession>
<dbReference type="InterPro" id="IPR033900">
    <property type="entry name" value="Gram_neg_porin_domain"/>
</dbReference>
<keyword evidence="10" id="KW-0998">Cell outer membrane</keyword>
<keyword evidence="8" id="KW-0626">Porin</keyword>
<evidence type="ECO:0000259" key="12">
    <source>
        <dbReference type="Pfam" id="PF13609"/>
    </source>
</evidence>
<evidence type="ECO:0000256" key="7">
    <source>
        <dbReference type="ARBA" id="ARBA00023065"/>
    </source>
</evidence>
<protein>
    <submittedName>
        <fullName evidence="13">Porin</fullName>
    </submittedName>
</protein>
<feature type="signal peptide" evidence="11">
    <location>
        <begin position="1"/>
        <end position="34"/>
    </location>
</feature>
<comment type="subcellular location">
    <subcellularLocation>
        <location evidence="1">Cell outer membrane</location>
        <topology evidence="1">Multi-pass membrane protein</topology>
    </subcellularLocation>
</comment>
<dbReference type="InterPro" id="IPR050298">
    <property type="entry name" value="Gram-neg_bact_OMP"/>
</dbReference>
<feature type="domain" description="Porin" evidence="12">
    <location>
        <begin position="24"/>
        <end position="336"/>
    </location>
</feature>
<dbReference type="Gene3D" id="2.40.160.10">
    <property type="entry name" value="Porin"/>
    <property type="match status" value="1"/>
</dbReference>
<evidence type="ECO:0000313" key="14">
    <source>
        <dbReference type="Proteomes" id="UP000562492"/>
    </source>
</evidence>
<keyword evidence="7" id="KW-0406">Ion transport</keyword>
<dbReference type="CDD" id="cd00342">
    <property type="entry name" value="gram_neg_porins"/>
    <property type="match status" value="1"/>
</dbReference>
<evidence type="ECO:0000256" key="4">
    <source>
        <dbReference type="ARBA" id="ARBA00022452"/>
    </source>
</evidence>
<evidence type="ECO:0000256" key="10">
    <source>
        <dbReference type="ARBA" id="ARBA00023237"/>
    </source>
</evidence>
<evidence type="ECO:0000313" key="13">
    <source>
        <dbReference type="EMBL" id="MBB6579455.1"/>
    </source>
</evidence>
<proteinExistence type="predicted"/>
<dbReference type="RefSeq" id="WP_184710843.1">
    <property type="nucleotide sequence ID" value="NZ_JACHKZ010000030.1"/>
</dbReference>
<keyword evidence="14" id="KW-1185">Reference proteome</keyword>
<dbReference type="PROSITE" id="PS51257">
    <property type="entry name" value="PROKAR_LIPOPROTEIN"/>
    <property type="match status" value="1"/>
</dbReference>
<evidence type="ECO:0000256" key="8">
    <source>
        <dbReference type="ARBA" id="ARBA00023114"/>
    </source>
</evidence>
<dbReference type="PANTHER" id="PTHR34501:SF9">
    <property type="entry name" value="MAJOR OUTER MEMBRANE PROTEIN P.IA"/>
    <property type="match status" value="1"/>
</dbReference>
<gene>
    <name evidence="13" type="ORF">HNP33_003568</name>
</gene>
<dbReference type="Proteomes" id="UP000562492">
    <property type="component" value="Unassembled WGS sequence"/>
</dbReference>
<keyword evidence="3" id="KW-0813">Transport</keyword>
<keyword evidence="5" id="KW-0812">Transmembrane</keyword>
<sequence>MKLEPSTLPPHSRRKAAAAALGLALACAGGAAQAQSRVQLFGVIDSGITHLSSSGSGSVNQLGADGNTSSRLGFRGTEDLGGGLKASFWLEAAYEADTGAGGSTSVDNIKNQSGGLTFGRRSTVSLSGDFGEVRLGRDFVPGFSNLAVSGGGYHAFGTNGVGSSAALFYPPAGARGVTHVRASNSIAYHLPKLGGFFGTVMYGFSESMANNDGRVVGARVGYASGPLSLAVATTKTTHSVLGDLKQSNIGASYDFGVIKPMLLLGENKAGDDKKTRVWALGAHVPVGSAGQFRVSYGAVKATNVANDANHIALGYVHNLSKRTALYGNVARVKNKDGGKAYTVGDGLAVSDANGSGTGYQVGIRHSF</sequence>
<reference evidence="13 14" key="1">
    <citation type="submission" date="2020-08" db="EMBL/GenBank/DDBJ databases">
        <title>Functional genomics of gut bacteria from endangered species of beetles.</title>
        <authorList>
            <person name="Carlos-Shanley C."/>
        </authorList>
    </citation>
    <scope>NUCLEOTIDE SEQUENCE [LARGE SCALE GENOMIC DNA]</scope>
    <source>
        <strain evidence="13 14">S00124</strain>
    </source>
</reference>
<dbReference type="EMBL" id="JACHKZ010000030">
    <property type="protein sequence ID" value="MBB6579455.1"/>
    <property type="molecule type" value="Genomic_DNA"/>
</dbReference>
<evidence type="ECO:0000256" key="6">
    <source>
        <dbReference type="ARBA" id="ARBA00022729"/>
    </source>
</evidence>
<evidence type="ECO:0000256" key="11">
    <source>
        <dbReference type="SAM" id="SignalP"/>
    </source>
</evidence>
<keyword evidence="9" id="KW-0472">Membrane</keyword>
<evidence type="ECO:0000256" key="5">
    <source>
        <dbReference type="ARBA" id="ARBA00022692"/>
    </source>
</evidence>
<keyword evidence="6 11" id="KW-0732">Signal</keyword>
<comment type="subunit">
    <text evidence="2">Homotrimer.</text>
</comment>
<dbReference type="PANTHER" id="PTHR34501">
    <property type="entry name" value="PROTEIN YDDL-RELATED"/>
    <property type="match status" value="1"/>
</dbReference>
<organism evidence="13 14">
    <name type="scientific">Comamonas odontotermitis</name>
    <dbReference type="NCBI Taxonomy" id="379895"/>
    <lineage>
        <taxon>Bacteria</taxon>
        <taxon>Pseudomonadati</taxon>
        <taxon>Pseudomonadota</taxon>
        <taxon>Betaproteobacteria</taxon>
        <taxon>Burkholderiales</taxon>
        <taxon>Comamonadaceae</taxon>
        <taxon>Comamonas</taxon>
    </lineage>
</organism>
<dbReference type="Pfam" id="PF13609">
    <property type="entry name" value="Porin_4"/>
    <property type="match status" value="1"/>
</dbReference>
<comment type="caution">
    <text evidence="13">The sequence shown here is derived from an EMBL/GenBank/DDBJ whole genome shotgun (WGS) entry which is preliminary data.</text>
</comment>